<keyword evidence="15" id="KW-1185">Reference proteome</keyword>
<dbReference type="PANTHER" id="PTHR46059">
    <property type="entry name" value="BETA-GALACTOSIDE ALPHA-2,6-SIALYLTRANSFERASE"/>
    <property type="match status" value="1"/>
</dbReference>
<keyword evidence="3" id="KW-0328">Glycosyltransferase</keyword>
<dbReference type="GO" id="GO:0003835">
    <property type="term" value="F:beta-galactoside alpha-2,6-sialyltransferase activity"/>
    <property type="evidence" value="ECO:0007669"/>
    <property type="project" value="UniProtKB-EC"/>
</dbReference>
<dbReference type="GO" id="GO:0032580">
    <property type="term" value="C:Golgi cisterna membrane"/>
    <property type="evidence" value="ECO:0007669"/>
    <property type="project" value="UniProtKB-SubCell"/>
</dbReference>
<keyword evidence="10" id="KW-1015">Disulfide bond</keyword>
<evidence type="ECO:0000256" key="9">
    <source>
        <dbReference type="ARBA" id="ARBA00023136"/>
    </source>
</evidence>
<proteinExistence type="inferred from homology"/>
<sequence length="335" mass="38695">MASRRQLLFGLCVCVMICYVILTHRVVFKPYVQPVPRQIRKAVLVQLGSVKNISKLRQELLCKLKRNVPFSTITRAQASRDGNRSVLSEKSLEKLVHFNSCAVVSSSHALKLHTYGQEIDSHDAVLRFNCAPTHTFEQFVGNRTDIRLINTKIPQKACRQEFWSENSTMFKHAAIVIRNMNAINLEGEKIDAKHDRFHSFTNWIKYRKTYPNRTLPFILRPEFGRDIQAELTQFCNTTRLCKKPRSSPSTGMFGVVMMLHICDWVHVYELAPSNRDDTKLRYYFDEKKMRPSNGGRGHSYSQERVYVMTLSLTPEKDIEKSGVVLLKGFSQTQCE</sequence>
<evidence type="ECO:0000256" key="5">
    <source>
        <dbReference type="ARBA" id="ARBA00022692"/>
    </source>
</evidence>
<comment type="catalytic activity">
    <reaction evidence="12">
        <text>a beta-D-galactoside + CMP-N-acetyl-beta-neuraminate = an N-acetyl-alpha-neuraminyl-(2-&gt;6)-beta-D-galactosyl derivative + CMP + H(+)</text>
        <dbReference type="Rhea" id="RHEA:52104"/>
        <dbReference type="ChEBI" id="CHEBI:15378"/>
        <dbReference type="ChEBI" id="CHEBI:28034"/>
        <dbReference type="ChEBI" id="CHEBI:57812"/>
        <dbReference type="ChEBI" id="CHEBI:60377"/>
        <dbReference type="ChEBI" id="CHEBI:136398"/>
        <dbReference type="EC" id="2.4.3.1"/>
    </reaction>
</comment>
<accession>A0A8J9WGV0</accession>
<dbReference type="PANTHER" id="PTHR46059:SF1">
    <property type="entry name" value="BETA-GALACTOSIDE ALPHA-2,6-SIALYLTRANSFERASE"/>
    <property type="match status" value="1"/>
</dbReference>
<keyword evidence="5" id="KW-0812">Transmembrane</keyword>
<dbReference type="AlphaFoldDB" id="A0A8J9WGV0"/>
<keyword evidence="7" id="KW-1133">Transmembrane helix</keyword>
<dbReference type="OrthoDB" id="10264956at2759"/>
<evidence type="ECO:0000256" key="4">
    <source>
        <dbReference type="ARBA" id="ARBA00022679"/>
    </source>
</evidence>
<comment type="similarity">
    <text evidence="2">Belongs to the glycosyltransferase 29 family.</text>
</comment>
<evidence type="ECO:0000256" key="13">
    <source>
        <dbReference type="ARBA" id="ARBA00034329"/>
    </source>
</evidence>
<dbReference type="EMBL" id="OV696696">
    <property type="protein sequence ID" value="CAH1239812.1"/>
    <property type="molecule type" value="Genomic_DNA"/>
</dbReference>
<protein>
    <recommendedName>
        <fullName evidence="13">beta-galactoside alpha-(2,6)-sialyltransferase</fullName>
        <ecNumber evidence="13">2.4.3.1</ecNumber>
    </recommendedName>
</protein>
<evidence type="ECO:0000256" key="1">
    <source>
        <dbReference type="ARBA" id="ARBA00004447"/>
    </source>
</evidence>
<dbReference type="FunFam" id="3.90.1480.20:FF:000020">
    <property type="entry name" value="Uncharacterized protein"/>
    <property type="match status" value="1"/>
</dbReference>
<dbReference type="EC" id="2.4.3.1" evidence="13"/>
<evidence type="ECO:0000256" key="11">
    <source>
        <dbReference type="ARBA" id="ARBA00023180"/>
    </source>
</evidence>
<keyword evidence="11" id="KW-0325">Glycoprotein</keyword>
<evidence type="ECO:0000256" key="8">
    <source>
        <dbReference type="ARBA" id="ARBA00023034"/>
    </source>
</evidence>
<gene>
    <name evidence="14" type="primary">ST6GAL2</name>
    <name evidence="14" type="ORF">BLAG_LOCUS3993</name>
</gene>
<keyword evidence="9" id="KW-0472">Membrane</keyword>
<dbReference type="Gene3D" id="3.90.1480.20">
    <property type="entry name" value="Glycosyl transferase family 29"/>
    <property type="match status" value="1"/>
</dbReference>
<comment type="subcellular location">
    <subcellularLocation>
        <location evidence="1">Golgi apparatus</location>
        <location evidence="1">Golgi stack membrane</location>
        <topology evidence="1">Single-pass type II membrane protein</topology>
    </subcellularLocation>
</comment>
<dbReference type="InterPro" id="IPR001675">
    <property type="entry name" value="Glyco_trans_29"/>
</dbReference>
<dbReference type="GO" id="GO:0097503">
    <property type="term" value="P:sialylation"/>
    <property type="evidence" value="ECO:0007669"/>
    <property type="project" value="TreeGrafter"/>
</dbReference>
<organism evidence="14 15">
    <name type="scientific">Branchiostoma lanceolatum</name>
    <name type="common">Common lancelet</name>
    <name type="synonym">Amphioxus lanceolatum</name>
    <dbReference type="NCBI Taxonomy" id="7740"/>
    <lineage>
        <taxon>Eukaryota</taxon>
        <taxon>Metazoa</taxon>
        <taxon>Chordata</taxon>
        <taxon>Cephalochordata</taxon>
        <taxon>Leptocardii</taxon>
        <taxon>Amphioxiformes</taxon>
        <taxon>Branchiostomatidae</taxon>
        <taxon>Branchiostoma</taxon>
    </lineage>
</organism>
<dbReference type="Proteomes" id="UP000838412">
    <property type="component" value="Chromosome 11"/>
</dbReference>
<keyword evidence="8" id="KW-0333">Golgi apparatus</keyword>
<reference evidence="14" key="1">
    <citation type="submission" date="2022-01" db="EMBL/GenBank/DDBJ databases">
        <authorList>
            <person name="Braso-Vives M."/>
        </authorList>
    </citation>
    <scope>NUCLEOTIDE SEQUENCE</scope>
</reference>
<keyword evidence="6" id="KW-0735">Signal-anchor</keyword>
<evidence type="ECO:0000256" key="6">
    <source>
        <dbReference type="ARBA" id="ARBA00022968"/>
    </source>
</evidence>
<evidence type="ECO:0000313" key="15">
    <source>
        <dbReference type="Proteomes" id="UP000838412"/>
    </source>
</evidence>
<evidence type="ECO:0000313" key="14">
    <source>
        <dbReference type="EMBL" id="CAH1239812.1"/>
    </source>
</evidence>
<keyword evidence="4" id="KW-0808">Transferase</keyword>
<evidence type="ECO:0000256" key="12">
    <source>
        <dbReference type="ARBA" id="ARBA00034249"/>
    </source>
</evidence>
<evidence type="ECO:0000256" key="2">
    <source>
        <dbReference type="ARBA" id="ARBA00006003"/>
    </source>
</evidence>
<dbReference type="Pfam" id="PF00777">
    <property type="entry name" value="Glyco_transf_29"/>
    <property type="match status" value="1"/>
</dbReference>
<name>A0A8J9WGV0_BRALA</name>
<evidence type="ECO:0000256" key="3">
    <source>
        <dbReference type="ARBA" id="ARBA00022676"/>
    </source>
</evidence>
<evidence type="ECO:0000256" key="10">
    <source>
        <dbReference type="ARBA" id="ARBA00023157"/>
    </source>
</evidence>
<evidence type="ECO:0000256" key="7">
    <source>
        <dbReference type="ARBA" id="ARBA00022989"/>
    </source>
</evidence>
<dbReference type="InterPro" id="IPR038578">
    <property type="entry name" value="GT29-like_sf"/>
</dbReference>